<keyword evidence="5" id="KW-0472">Membrane</keyword>
<name>A0A7K1XVQ3_9SPHI</name>
<dbReference type="RefSeq" id="WP_160905558.1">
    <property type="nucleotide sequence ID" value="NZ_WVHS01000001.1"/>
</dbReference>
<dbReference type="InterPro" id="IPR042175">
    <property type="entry name" value="Cell/Rod_MreC_2"/>
</dbReference>
<protein>
    <recommendedName>
        <fullName evidence="2">Cell shape-determining protein MreC</fullName>
    </recommendedName>
    <alternativeName>
        <fullName evidence="4">Cell shape protein MreC</fullName>
    </alternativeName>
</protein>
<sequence length="279" mass="31014">MRNLWIFLSKYSAFFFFIIFFVCSVTMVVKNNSYQHATFINSSATVVGEAYARINGYKSYLNLKEKADLLAAENAALRQQLKTSFYYDSVTQRTVKDTLTKQQYTYIVARVVNNSVNQKDNFLTIDRGTRHGIGKDMGVVTANGVVGIIRNVNERYATISSLLNSETHVSATVAGTNAFGSLIWGIGNSDPTIAILQDIPNHIIVKPGQKVVTTSQSTLFPAGHPIGTVKRINRNSGGSFWDIEVKLSTNFATLEYVYVVNNLFAAEQKQLEAENNKVK</sequence>
<dbReference type="PANTHER" id="PTHR34138">
    <property type="entry name" value="CELL SHAPE-DETERMINING PROTEIN MREC"/>
    <property type="match status" value="1"/>
</dbReference>
<comment type="similarity">
    <text evidence="1">Belongs to the MreC family.</text>
</comment>
<dbReference type="GO" id="GO:0005886">
    <property type="term" value="C:plasma membrane"/>
    <property type="evidence" value="ECO:0007669"/>
    <property type="project" value="TreeGrafter"/>
</dbReference>
<evidence type="ECO:0000313" key="8">
    <source>
        <dbReference type="Proteomes" id="UP000451233"/>
    </source>
</evidence>
<dbReference type="GO" id="GO:0008360">
    <property type="term" value="P:regulation of cell shape"/>
    <property type="evidence" value="ECO:0007669"/>
    <property type="project" value="UniProtKB-KW"/>
</dbReference>
<keyword evidence="5" id="KW-1133">Transmembrane helix</keyword>
<dbReference type="Pfam" id="PF04085">
    <property type="entry name" value="MreC"/>
    <property type="match status" value="1"/>
</dbReference>
<accession>A0A7K1XVQ3</accession>
<evidence type="ECO:0000256" key="5">
    <source>
        <dbReference type="SAM" id="Phobius"/>
    </source>
</evidence>
<evidence type="ECO:0000256" key="2">
    <source>
        <dbReference type="ARBA" id="ARBA00013855"/>
    </source>
</evidence>
<dbReference type="InterPro" id="IPR055342">
    <property type="entry name" value="MreC_beta-barrel_core"/>
</dbReference>
<comment type="caution">
    <text evidence="7">The sequence shown here is derived from an EMBL/GenBank/DDBJ whole genome shotgun (WGS) entry which is preliminary data.</text>
</comment>
<keyword evidence="3" id="KW-0133">Cell shape</keyword>
<evidence type="ECO:0000313" key="7">
    <source>
        <dbReference type="EMBL" id="MXV14596.1"/>
    </source>
</evidence>
<dbReference type="NCBIfam" id="NF010532">
    <property type="entry name" value="PRK13922.9-3"/>
    <property type="match status" value="1"/>
</dbReference>
<dbReference type="InterPro" id="IPR007221">
    <property type="entry name" value="MreC"/>
</dbReference>
<evidence type="ECO:0000256" key="3">
    <source>
        <dbReference type="ARBA" id="ARBA00022960"/>
    </source>
</evidence>
<reference evidence="7 8" key="1">
    <citation type="submission" date="2019-11" db="EMBL/GenBank/DDBJ databases">
        <title>Pedobacter sp. HMF7056 Genome sequencing and assembly.</title>
        <authorList>
            <person name="Kang H."/>
            <person name="Kim H."/>
            <person name="Joh K."/>
        </authorList>
    </citation>
    <scope>NUCLEOTIDE SEQUENCE [LARGE SCALE GENOMIC DNA]</scope>
    <source>
        <strain evidence="7 8">HMF7056</strain>
    </source>
</reference>
<feature type="domain" description="Rod shape-determining protein MreC beta-barrel core" evidence="6">
    <location>
        <begin position="111"/>
        <end position="260"/>
    </location>
</feature>
<gene>
    <name evidence="7" type="primary">mreC</name>
    <name evidence="7" type="ORF">GS398_04750</name>
</gene>
<dbReference type="AlphaFoldDB" id="A0A7K1XVQ3"/>
<dbReference type="PANTHER" id="PTHR34138:SF1">
    <property type="entry name" value="CELL SHAPE-DETERMINING PROTEIN MREC"/>
    <property type="match status" value="1"/>
</dbReference>
<evidence type="ECO:0000256" key="4">
    <source>
        <dbReference type="ARBA" id="ARBA00032089"/>
    </source>
</evidence>
<dbReference type="Proteomes" id="UP000451233">
    <property type="component" value="Unassembled WGS sequence"/>
</dbReference>
<dbReference type="InterPro" id="IPR042177">
    <property type="entry name" value="Cell/Rod_1"/>
</dbReference>
<organism evidence="7 8">
    <name type="scientific">Hufsiella ginkgonis</name>
    <dbReference type="NCBI Taxonomy" id="2695274"/>
    <lineage>
        <taxon>Bacteria</taxon>
        <taxon>Pseudomonadati</taxon>
        <taxon>Bacteroidota</taxon>
        <taxon>Sphingobacteriia</taxon>
        <taxon>Sphingobacteriales</taxon>
        <taxon>Sphingobacteriaceae</taxon>
        <taxon>Hufsiella</taxon>
    </lineage>
</organism>
<evidence type="ECO:0000256" key="1">
    <source>
        <dbReference type="ARBA" id="ARBA00009369"/>
    </source>
</evidence>
<proteinExistence type="inferred from homology"/>
<keyword evidence="8" id="KW-1185">Reference proteome</keyword>
<feature type="transmembrane region" description="Helical" evidence="5">
    <location>
        <begin position="12"/>
        <end position="29"/>
    </location>
</feature>
<keyword evidence="5" id="KW-0812">Transmembrane</keyword>
<evidence type="ECO:0000259" key="6">
    <source>
        <dbReference type="Pfam" id="PF04085"/>
    </source>
</evidence>
<dbReference type="Gene3D" id="2.40.10.340">
    <property type="entry name" value="Rod shape-determining protein MreC, domain 1"/>
    <property type="match status" value="1"/>
</dbReference>
<dbReference type="EMBL" id="WVHS01000001">
    <property type="protein sequence ID" value="MXV14596.1"/>
    <property type="molecule type" value="Genomic_DNA"/>
</dbReference>
<dbReference type="Gene3D" id="2.40.10.350">
    <property type="entry name" value="Rod shape-determining protein MreC, domain 2"/>
    <property type="match status" value="1"/>
</dbReference>